<accession>A0ABR0NEU8</accession>
<feature type="domain" description="Aminotransferase-like plant mobile" evidence="1">
    <location>
        <begin position="6"/>
        <end position="96"/>
    </location>
</feature>
<dbReference type="InterPro" id="IPR019557">
    <property type="entry name" value="AminoTfrase-like_pln_mobile"/>
</dbReference>
<dbReference type="PANTHER" id="PTHR46033">
    <property type="entry name" value="PROTEIN MAIN-LIKE 2"/>
    <property type="match status" value="1"/>
</dbReference>
<evidence type="ECO:0000313" key="2">
    <source>
        <dbReference type="EMBL" id="KAK5792766.1"/>
    </source>
</evidence>
<protein>
    <recommendedName>
        <fullName evidence="1">Aminotransferase-like plant mobile domain-containing protein</fullName>
    </recommendedName>
</protein>
<dbReference type="Proteomes" id="UP001358586">
    <property type="component" value="Chromosome 10"/>
</dbReference>
<sequence length="108" mass="12066">MFEGTKLDPPFINALVERWKLETYTFHLPWGECGLTLTLQLSLPVDGEVVTGLVVSAGSSAICKQLLGKLSNKFRVSRIEMGWLKDNFQNIEAYASDVEKKNSHAYSS</sequence>
<evidence type="ECO:0000259" key="1">
    <source>
        <dbReference type="Pfam" id="PF10536"/>
    </source>
</evidence>
<keyword evidence="3" id="KW-1185">Reference proteome</keyword>
<organism evidence="2 3">
    <name type="scientific">Gossypium arboreum</name>
    <name type="common">Tree cotton</name>
    <name type="synonym">Gossypium nanking</name>
    <dbReference type="NCBI Taxonomy" id="29729"/>
    <lineage>
        <taxon>Eukaryota</taxon>
        <taxon>Viridiplantae</taxon>
        <taxon>Streptophyta</taxon>
        <taxon>Embryophyta</taxon>
        <taxon>Tracheophyta</taxon>
        <taxon>Spermatophyta</taxon>
        <taxon>Magnoliopsida</taxon>
        <taxon>eudicotyledons</taxon>
        <taxon>Gunneridae</taxon>
        <taxon>Pentapetalae</taxon>
        <taxon>rosids</taxon>
        <taxon>malvids</taxon>
        <taxon>Malvales</taxon>
        <taxon>Malvaceae</taxon>
        <taxon>Malvoideae</taxon>
        <taxon>Gossypium</taxon>
    </lineage>
</organism>
<dbReference type="Pfam" id="PF10536">
    <property type="entry name" value="PMD"/>
    <property type="match status" value="1"/>
</dbReference>
<proteinExistence type="predicted"/>
<dbReference type="PANTHER" id="PTHR46033:SF8">
    <property type="entry name" value="PROTEIN MAINTENANCE OF MERISTEMS-LIKE"/>
    <property type="match status" value="1"/>
</dbReference>
<dbReference type="InterPro" id="IPR044824">
    <property type="entry name" value="MAIN-like"/>
</dbReference>
<reference evidence="2 3" key="1">
    <citation type="submission" date="2023-03" db="EMBL/GenBank/DDBJ databases">
        <title>WGS of Gossypium arboreum.</title>
        <authorList>
            <person name="Yu D."/>
        </authorList>
    </citation>
    <scope>NUCLEOTIDE SEQUENCE [LARGE SCALE GENOMIC DNA]</scope>
    <source>
        <tissue evidence="2">Leaf</tissue>
    </source>
</reference>
<gene>
    <name evidence="2" type="ORF">PVK06_033887</name>
</gene>
<name>A0ABR0NEU8_GOSAR</name>
<dbReference type="EMBL" id="JARKNE010000010">
    <property type="protein sequence ID" value="KAK5792766.1"/>
    <property type="molecule type" value="Genomic_DNA"/>
</dbReference>
<comment type="caution">
    <text evidence="2">The sequence shown here is derived from an EMBL/GenBank/DDBJ whole genome shotgun (WGS) entry which is preliminary data.</text>
</comment>
<evidence type="ECO:0000313" key="3">
    <source>
        <dbReference type="Proteomes" id="UP001358586"/>
    </source>
</evidence>